<name>A0A2A5S5U6_9LACT</name>
<dbReference type="CDD" id="cd00614">
    <property type="entry name" value="CGS_like"/>
    <property type="match status" value="1"/>
</dbReference>
<dbReference type="FunFam" id="3.90.1150.10:FF:000070">
    <property type="entry name" value="Putative cystathionine gamma-synthase"/>
    <property type="match status" value="1"/>
</dbReference>
<protein>
    <submittedName>
        <fullName evidence="6">Cystathionine gamma-synthase</fullName>
    </submittedName>
</protein>
<dbReference type="InterPro" id="IPR015424">
    <property type="entry name" value="PyrdxlP-dep_Trfase"/>
</dbReference>
<dbReference type="EMBL" id="JXJW01000001">
    <property type="protein sequence ID" value="PCS08823.1"/>
    <property type="molecule type" value="Genomic_DNA"/>
</dbReference>
<dbReference type="GO" id="GO:0016846">
    <property type="term" value="F:carbon-sulfur lyase activity"/>
    <property type="evidence" value="ECO:0007669"/>
    <property type="project" value="TreeGrafter"/>
</dbReference>
<dbReference type="PANTHER" id="PTHR11808">
    <property type="entry name" value="TRANS-SULFURATION ENZYME FAMILY MEMBER"/>
    <property type="match status" value="1"/>
</dbReference>
<proteinExistence type="inferred from homology"/>
<dbReference type="PROSITE" id="PS00868">
    <property type="entry name" value="CYS_MET_METAB_PP"/>
    <property type="match status" value="1"/>
</dbReference>
<sequence length="373" mass="40731">MRVEMTETSEKKTPKINTILSHIGINHDEATGALISPIHLSTTYQHPEFGQSTGYDYTRTKNPTRSTLEEALAAIEGGDFGIATSSGMSAIVLAFDIFPVGSKVVASRDLYGGSFRWFNDQEKRGIFDFDYVVTEDEMLDAITSETDIVYIETPTNPLMIEVDITKVAKKAHEHGAKVIVDNTFYTPIYQQPLVLGADIVVHSATKYLSGHNDVLAGAVIVKAASLYDQLIYNLNTTGPVLSPFDSYLVMRGLKTLSLRMTRATENATEVVAFLRQHSAVKEVLYTGLGGMISFKVSDQSKIPDMINALNIITFAESLGGVESLITYPATQTHADIPAPVRASYGLTDDLLRLSIGIEDVTDLIDDLAQALKV</sequence>
<evidence type="ECO:0000313" key="6">
    <source>
        <dbReference type="EMBL" id="PCS08823.1"/>
    </source>
</evidence>
<keyword evidence="3 4" id="KW-0663">Pyridoxal phosphate</keyword>
<dbReference type="NCBIfam" id="NF005577">
    <property type="entry name" value="PRK07269.1"/>
    <property type="match status" value="1"/>
</dbReference>
<comment type="cofactor">
    <cofactor evidence="1 5">
        <name>pyridoxal 5'-phosphate</name>
        <dbReference type="ChEBI" id="CHEBI:597326"/>
    </cofactor>
</comment>
<organism evidence="6 7">
    <name type="scientific">Pseudolactococcus piscium</name>
    <dbReference type="NCBI Taxonomy" id="1364"/>
    <lineage>
        <taxon>Bacteria</taxon>
        <taxon>Bacillati</taxon>
        <taxon>Bacillota</taxon>
        <taxon>Bacilli</taxon>
        <taxon>Lactobacillales</taxon>
        <taxon>Streptococcaceae</taxon>
        <taxon>Pseudolactococcus</taxon>
    </lineage>
</organism>
<dbReference type="InterPro" id="IPR015421">
    <property type="entry name" value="PyrdxlP-dep_Trfase_major"/>
</dbReference>
<dbReference type="PANTHER" id="PTHR11808:SF90">
    <property type="entry name" value="CYSTATHIONINE GAMMA-SYNTHASE"/>
    <property type="match status" value="1"/>
</dbReference>
<dbReference type="GO" id="GO:0030170">
    <property type="term" value="F:pyridoxal phosphate binding"/>
    <property type="evidence" value="ECO:0007669"/>
    <property type="project" value="InterPro"/>
</dbReference>
<dbReference type="Proteomes" id="UP000218282">
    <property type="component" value="Unassembled WGS sequence"/>
</dbReference>
<evidence type="ECO:0000256" key="5">
    <source>
        <dbReference type="RuleBase" id="RU362118"/>
    </source>
</evidence>
<reference evidence="6 7" key="1">
    <citation type="submission" date="2014-12" db="EMBL/GenBank/DDBJ databases">
        <title>Draft genome sequences of 10 type strains of Lactococcus.</title>
        <authorList>
            <person name="Sun Z."/>
            <person name="Zhong Z."/>
            <person name="Liu W."/>
            <person name="Zhang W."/>
            <person name="Zhang H."/>
        </authorList>
    </citation>
    <scope>NUCLEOTIDE SEQUENCE [LARGE SCALE GENOMIC DNA]</scope>
    <source>
        <strain evidence="6 7">DSM 6634</strain>
    </source>
</reference>
<comment type="caution">
    <text evidence="6">The sequence shown here is derived from an EMBL/GenBank/DDBJ whole genome shotgun (WGS) entry which is preliminary data.</text>
</comment>
<accession>A0A2A5S5U6</accession>
<dbReference type="Gene3D" id="3.40.640.10">
    <property type="entry name" value="Type I PLP-dependent aspartate aminotransferase-like (Major domain)"/>
    <property type="match status" value="1"/>
</dbReference>
<dbReference type="SUPFAM" id="SSF53383">
    <property type="entry name" value="PLP-dependent transferases"/>
    <property type="match status" value="1"/>
</dbReference>
<dbReference type="Pfam" id="PF01053">
    <property type="entry name" value="Cys_Met_Meta_PP"/>
    <property type="match status" value="1"/>
</dbReference>
<dbReference type="InterPro" id="IPR015422">
    <property type="entry name" value="PyrdxlP-dep_Trfase_small"/>
</dbReference>
<dbReference type="GO" id="GO:0005737">
    <property type="term" value="C:cytoplasm"/>
    <property type="evidence" value="ECO:0007669"/>
    <property type="project" value="TreeGrafter"/>
</dbReference>
<gene>
    <name evidence="6" type="ORF">RU86_GL000059</name>
</gene>
<dbReference type="FunFam" id="3.40.640.10:FF:000009">
    <property type="entry name" value="Cystathionine gamma-synthase homolog"/>
    <property type="match status" value="1"/>
</dbReference>
<feature type="modified residue" description="N6-(pyridoxal phosphate)lysine" evidence="4">
    <location>
        <position position="206"/>
    </location>
</feature>
<dbReference type="AlphaFoldDB" id="A0A2A5S5U6"/>
<dbReference type="GO" id="GO:0019346">
    <property type="term" value="P:transsulfuration"/>
    <property type="evidence" value="ECO:0007669"/>
    <property type="project" value="InterPro"/>
</dbReference>
<evidence type="ECO:0000256" key="2">
    <source>
        <dbReference type="ARBA" id="ARBA00009077"/>
    </source>
</evidence>
<dbReference type="InterPro" id="IPR000277">
    <property type="entry name" value="Cys/Met-Metab_PyrdxlP-dep_enz"/>
</dbReference>
<comment type="similarity">
    <text evidence="2 5">Belongs to the trans-sulfuration enzymes family.</text>
</comment>
<dbReference type="PIRSF" id="PIRSF001434">
    <property type="entry name" value="CGS"/>
    <property type="match status" value="1"/>
</dbReference>
<dbReference type="InterPro" id="IPR054542">
    <property type="entry name" value="Cys_met_metab_PP"/>
</dbReference>
<evidence type="ECO:0000256" key="3">
    <source>
        <dbReference type="ARBA" id="ARBA00022898"/>
    </source>
</evidence>
<evidence type="ECO:0000256" key="4">
    <source>
        <dbReference type="PIRSR" id="PIRSR001434-2"/>
    </source>
</evidence>
<dbReference type="Gene3D" id="3.90.1150.10">
    <property type="entry name" value="Aspartate Aminotransferase, domain 1"/>
    <property type="match status" value="1"/>
</dbReference>
<keyword evidence="7" id="KW-1185">Reference proteome</keyword>
<evidence type="ECO:0000256" key="1">
    <source>
        <dbReference type="ARBA" id="ARBA00001933"/>
    </source>
</evidence>
<evidence type="ECO:0000313" key="7">
    <source>
        <dbReference type="Proteomes" id="UP000218282"/>
    </source>
</evidence>